<sequence length="93" mass="10377">MKELGAGPVISAIFRQIGCHNTINQMLTWNEKQCLHSPATHILAIIINILSGKRVALYKVFSTLALKAVIHENIDTKVLHGDTDCKTSLWIIR</sequence>
<dbReference type="Proteomes" id="UP000184375">
    <property type="component" value="Unassembled WGS sequence"/>
</dbReference>
<dbReference type="EMBL" id="FRCR01000012">
    <property type="protein sequence ID" value="SHM76611.1"/>
    <property type="molecule type" value="Genomic_DNA"/>
</dbReference>
<keyword evidence="3" id="KW-1185">Reference proteome</keyword>
<gene>
    <name evidence="2" type="ORF">SAMN05660826_01888</name>
</gene>
<accession>A0A1M7LEQ7</accession>
<name>A0A1M7LEQ7_9FIRM</name>
<evidence type="ECO:0000259" key="1">
    <source>
        <dbReference type="Pfam" id="PF14104"/>
    </source>
</evidence>
<protein>
    <recommendedName>
        <fullName evidence="1">DUF4277 domain-containing protein</fullName>
    </recommendedName>
</protein>
<proteinExistence type="predicted"/>
<dbReference type="Pfam" id="PF14104">
    <property type="entry name" value="DUF4277"/>
    <property type="match status" value="1"/>
</dbReference>
<organism evidence="2 3">
    <name type="scientific">Caldanaerovirga acetigignens</name>
    <dbReference type="NCBI Taxonomy" id="447595"/>
    <lineage>
        <taxon>Bacteria</taxon>
        <taxon>Bacillati</taxon>
        <taxon>Bacillota</taxon>
        <taxon>Clostridia</taxon>
        <taxon>Thermosediminibacterales</taxon>
        <taxon>Thermosediminibacteraceae</taxon>
        <taxon>Caldanaerovirga</taxon>
    </lineage>
</organism>
<dbReference type="AlphaFoldDB" id="A0A1M7LEQ7"/>
<evidence type="ECO:0000313" key="2">
    <source>
        <dbReference type="EMBL" id="SHM76611.1"/>
    </source>
</evidence>
<feature type="domain" description="DUF4277" evidence="1">
    <location>
        <begin position="4"/>
        <end position="81"/>
    </location>
</feature>
<dbReference type="InterPro" id="IPR025457">
    <property type="entry name" value="DUF4277"/>
</dbReference>
<evidence type="ECO:0000313" key="3">
    <source>
        <dbReference type="Proteomes" id="UP000184375"/>
    </source>
</evidence>
<reference evidence="3" key="1">
    <citation type="submission" date="2016-11" db="EMBL/GenBank/DDBJ databases">
        <authorList>
            <person name="Varghese N."/>
            <person name="Submissions S."/>
        </authorList>
    </citation>
    <scope>NUCLEOTIDE SEQUENCE [LARGE SCALE GENOMIC DNA]</scope>
    <source>
        <strain evidence="3">DSM 18802</strain>
    </source>
</reference>